<dbReference type="GO" id="GO:0003735">
    <property type="term" value="F:structural constituent of ribosome"/>
    <property type="evidence" value="ECO:0007669"/>
    <property type="project" value="InterPro"/>
</dbReference>
<evidence type="ECO:0000256" key="7">
    <source>
        <dbReference type="ARBA" id="ARBA00068991"/>
    </source>
</evidence>
<dbReference type="SUPFAM" id="SSF54747">
    <property type="entry name" value="Ribosomal L11/L12e N-terminal domain"/>
    <property type="match status" value="1"/>
</dbReference>
<dbReference type="InterPro" id="IPR020785">
    <property type="entry name" value="Ribosomal_uL11_CS"/>
</dbReference>
<feature type="domain" description="Large ribosomal subunit protein uL11 N-terminal" evidence="11">
    <location>
        <begin position="81"/>
        <end position="138"/>
    </location>
</feature>
<dbReference type="Gene3D" id="3.30.1550.10">
    <property type="entry name" value="Ribosomal protein L11/L12, N-terminal domain"/>
    <property type="match status" value="1"/>
</dbReference>
<dbReference type="SMART" id="SM00649">
    <property type="entry name" value="RL11"/>
    <property type="match status" value="1"/>
</dbReference>
<evidence type="ECO:0000256" key="2">
    <source>
        <dbReference type="ARBA" id="ARBA00022730"/>
    </source>
</evidence>
<dbReference type="InterPro" id="IPR020783">
    <property type="entry name" value="Ribosomal_uL11_C"/>
</dbReference>
<comment type="similarity">
    <text evidence="1 9">Belongs to the universal ribosomal protein uL11 family.</text>
</comment>
<organism evidence="12">
    <name type="scientific">Micromonas pusilla</name>
    <name type="common">Picoplanktonic green alga</name>
    <name type="synonym">Chromulina pusilla</name>
    <dbReference type="NCBI Taxonomy" id="38833"/>
    <lineage>
        <taxon>Eukaryota</taxon>
        <taxon>Viridiplantae</taxon>
        <taxon>Chlorophyta</taxon>
        <taxon>Mamiellophyceae</taxon>
        <taxon>Mamiellales</taxon>
        <taxon>Mamiellaceae</taxon>
        <taxon>Micromonas</taxon>
    </lineage>
</organism>
<dbReference type="CDD" id="cd00349">
    <property type="entry name" value="Ribosomal_L11"/>
    <property type="match status" value="1"/>
</dbReference>
<protein>
    <recommendedName>
        <fullName evidence="7">Large ribosomal subunit protein uL11c</fullName>
    </recommendedName>
    <alternativeName>
        <fullName evidence="6">50S ribosomal protein L11, chloroplastic</fullName>
    </alternativeName>
    <alternativeName>
        <fullName evidence="8">CL11</fullName>
    </alternativeName>
</protein>
<dbReference type="InterPro" id="IPR036769">
    <property type="entry name" value="Ribosomal_uL11_C_sf"/>
</dbReference>
<dbReference type="GO" id="GO:0006412">
    <property type="term" value="P:translation"/>
    <property type="evidence" value="ECO:0007669"/>
    <property type="project" value="InterPro"/>
</dbReference>
<dbReference type="GO" id="GO:0022625">
    <property type="term" value="C:cytosolic large ribosomal subunit"/>
    <property type="evidence" value="ECO:0007669"/>
    <property type="project" value="TreeGrafter"/>
</dbReference>
<dbReference type="FunFam" id="3.30.1550.10:FF:000001">
    <property type="entry name" value="50S ribosomal protein L11"/>
    <property type="match status" value="1"/>
</dbReference>
<evidence type="ECO:0000256" key="8">
    <source>
        <dbReference type="ARBA" id="ARBA00082752"/>
    </source>
</evidence>
<dbReference type="AlphaFoldDB" id="A0A7S0IGF8"/>
<keyword evidence="5 9" id="KW-0687">Ribonucleoprotein</keyword>
<evidence type="ECO:0000256" key="3">
    <source>
        <dbReference type="ARBA" id="ARBA00022884"/>
    </source>
</evidence>
<evidence type="ECO:0000256" key="5">
    <source>
        <dbReference type="ARBA" id="ARBA00023274"/>
    </source>
</evidence>
<dbReference type="Gene3D" id="1.10.10.250">
    <property type="entry name" value="Ribosomal protein L11, C-terminal domain"/>
    <property type="match status" value="1"/>
</dbReference>
<dbReference type="FunFam" id="1.10.10.250:FF:000001">
    <property type="entry name" value="50S ribosomal protein L11"/>
    <property type="match status" value="1"/>
</dbReference>
<dbReference type="InterPro" id="IPR006519">
    <property type="entry name" value="Ribosomal_uL11_bac-typ"/>
</dbReference>
<dbReference type="Pfam" id="PF00298">
    <property type="entry name" value="Ribosomal_L11"/>
    <property type="match status" value="1"/>
</dbReference>
<gene>
    <name evidence="12" type="ORF">MCOM1403_LOCUS8446</name>
</gene>
<dbReference type="Pfam" id="PF03946">
    <property type="entry name" value="Ribosomal_L11_N"/>
    <property type="match status" value="1"/>
</dbReference>
<dbReference type="HAMAP" id="MF_00736">
    <property type="entry name" value="Ribosomal_uL11"/>
    <property type="match status" value="1"/>
</dbReference>
<name>A0A7S0IGF8_MICPS</name>
<keyword evidence="2" id="KW-0699">rRNA-binding</keyword>
<keyword evidence="4 9" id="KW-0689">Ribosomal protein</keyword>
<accession>A0A7S0IGF8</accession>
<evidence type="ECO:0000259" key="11">
    <source>
        <dbReference type="Pfam" id="PF03946"/>
    </source>
</evidence>
<dbReference type="GO" id="GO:0070180">
    <property type="term" value="F:large ribosomal subunit rRNA binding"/>
    <property type="evidence" value="ECO:0007669"/>
    <property type="project" value="TreeGrafter"/>
</dbReference>
<dbReference type="InterPro" id="IPR020784">
    <property type="entry name" value="Ribosomal_uL11_N"/>
</dbReference>
<proteinExistence type="inferred from homology"/>
<dbReference type="InterPro" id="IPR000911">
    <property type="entry name" value="Ribosomal_uL11"/>
</dbReference>
<dbReference type="PANTHER" id="PTHR11661">
    <property type="entry name" value="60S RIBOSOMAL PROTEIN L12"/>
    <property type="match status" value="1"/>
</dbReference>
<sequence length="241" mass="24953">MAAMTSSVTMAGLAPVGVKQQRARRVAAAAPARAHLGSAFTSGGGKSLEGQRLSVAVAPAAGARRGSRCVTSMAAKIAGYIKLAIEAGKANPAPPIGPALGAKGVNIMMFCKEYNARTQDQAGTIIPVEITVFEDKSFTFVLKTPPAAVLIKKAAGISKGAAKGVGEKVGSITRDQLEEIAKTKLPDLNADKIESAMRVVAGTAHNMGVTIEGWDIEESKAGFREEKAAIWGLKPEQLTQA</sequence>
<dbReference type="PANTHER" id="PTHR11661:SF1">
    <property type="entry name" value="LARGE RIBOSOMAL SUBUNIT PROTEIN UL11M"/>
    <property type="match status" value="1"/>
</dbReference>
<evidence type="ECO:0000256" key="9">
    <source>
        <dbReference type="RuleBase" id="RU003978"/>
    </source>
</evidence>
<dbReference type="SUPFAM" id="SSF46906">
    <property type="entry name" value="Ribosomal protein L11, C-terminal domain"/>
    <property type="match status" value="1"/>
</dbReference>
<evidence type="ECO:0000256" key="6">
    <source>
        <dbReference type="ARBA" id="ARBA00035540"/>
    </source>
</evidence>
<reference evidence="12" key="1">
    <citation type="submission" date="2021-01" db="EMBL/GenBank/DDBJ databases">
        <authorList>
            <person name="Corre E."/>
            <person name="Pelletier E."/>
            <person name="Niang G."/>
            <person name="Scheremetjew M."/>
            <person name="Finn R."/>
            <person name="Kale V."/>
            <person name="Holt S."/>
            <person name="Cochrane G."/>
            <person name="Meng A."/>
            <person name="Brown T."/>
            <person name="Cohen L."/>
        </authorList>
    </citation>
    <scope>NUCLEOTIDE SEQUENCE</scope>
    <source>
        <strain evidence="12">CCMP1723</strain>
    </source>
</reference>
<keyword evidence="3" id="KW-0694">RNA-binding</keyword>
<dbReference type="PROSITE" id="PS00359">
    <property type="entry name" value="RIBOSOMAL_L11"/>
    <property type="match status" value="1"/>
</dbReference>
<evidence type="ECO:0000256" key="1">
    <source>
        <dbReference type="ARBA" id="ARBA00010537"/>
    </source>
</evidence>
<evidence type="ECO:0000259" key="10">
    <source>
        <dbReference type="Pfam" id="PF00298"/>
    </source>
</evidence>
<evidence type="ECO:0000313" key="12">
    <source>
        <dbReference type="EMBL" id="CAD8521020.1"/>
    </source>
</evidence>
<dbReference type="EMBL" id="HBEQ01010492">
    <property type="protein sequence ID" value="CAD8521020.1"/>
    <property type="molecule type" value="Transcribed_RNA"/>
</dbReference>
<dbReference type="InterPro" id="IPR036796">
    <property type="entry name" value="Ribosomal_uL11_N_sf"/>
</dbReference>
<evidence type="ECO:0000256" key="4">
    <source>
        <dbReference type="ARBA" id="ARBA00022980"/>
    </source>
</evidence>
<feature type="domain" description="Large ribosomal subunit protein uL11 C-terminal" evidence="10">
    <location>
        <begin position="143"/>
        <end position="211"/>
    </location>
</feature>
<dbReference type="NCBIfam" id="TIGR01632">
    <property type="entry name" value="L11_bact"/>
    <property type="match status" value="1"/>
</dbReference>